<reference evidence="1" key="1">
    <citation type="journal article" date="2020" name="Mol. Plant Microbe Interact.">
        <title>Genome Sequence of the Biocontrol Agent Coniothyrium minitans strain Conio (IMI 134523).</title>
        <authorList>
            <person name="Patel D."/>
            <person name="Shittu T.A."/>
            <person name="Baroncelli R."/>
            <person name="Muthumeenakshi S."/>
            <person name="Osborne T.H."/>
            <person name="Janganan T.K."/>
            <person name="Sreenivasaprasad S."/>
        </authorList>
    </citation>
    <scope>NUCLEOTIDE SEQUENCE</scope>
    <source>
        <strain evidence="1">Conio</strain>
    </source>
</reference>
<sequence>MADQNTSSQNPPPQEHYGFVFYRAESIDDAQWERFMAFLKYQVRHSLASEGNPQFYDEIDWKVFDAHGETTSEIRHRFNRWLETGEESTNPENYRYLAFVVVYKISCDFVDQFMEGKSLQDDDAVDERDTTFLAVVSRDEEEGETLVSIPYLIPRAGDIIALQGEGMGWQLLQEPFGRIATSRTEFDRLTLQY</sequence>
<proteinExistence type="predicted"/>
<dbReference type="OrthoDB" id="4424523at2759"/>
<comment type="caution">
    <text evidence="1">The sequence shown here is derived from an EMBL/GenBank/DDBJ whole genome shotgun (WGS) entry which is preliminary data.</text>
</comment>
<keyword evidence="2" id="KW-1185">Reference proteome</keyword>
<accession>A0A9P6GHE7</accession>
<dbReference type="AlphaFoldDB" id="A0A9P6GHE7"/>
<evidence type="ECO:0000313" key="2">
    <source>
        <dbReference type="Proteomes" id="UP000756921"/>
    </source>
</evidence>
<evidence type="ECO:0000313" key="1">
    <source>
        <dbReference type="EMBL" id="KAF9735672.1"/>
    </source>
</evidence>
<gene>
    <name evidence="1" type="ORF">PMIN01_07077</name>
</gene>
<name>A0A9P6GHE7_9PLEO</name>
<organism evidence="1 2">
    <name type="scientific">Paraphaeosphaeria minitans</name>
    <dbReference type="NCBI Taxonomy" id="565426"/>
    <lineage>
        <taxon>Eukaryota</taxon>
        <taxon>Fungi</taxon>
        <taxon>Dikarya</taxon>
        <taxon>Ascomycota</taxon>
        <taxon>Pezizomycotina</taxon>
        <taxon>Dothideomycetes</taxon>
        <taxon>Pleosporomycetidae</taxon>
        <taxon>Pleosporales</taxon>
        <taxon>Massarineae</taxon>
        <taxon>Didymosphaeriaceae</taxon>
        <taxon>Paraphaeosphaeria</taxon>
    </lineage>
</organism>
<protein>
    <submittedName>
        <fullName evidence="1">Uncharacterized protein</fullName>
    </submittedName>
</protein>
<dbReference type="Proteomes" id="UP000756921">
    <property type="component" value="Unassembled WGS sequence"/>
</dbReference>
<dbReference type="EMBL" id="WJXW01000006">
    <property type="protein sequence ID" value="KAF9735672.1"/>
    <property type="molecule type" value="Genomic_DNA"/>
</dbReference>